<sequence>MVICGYVDWPILYVCAYVQAAKMFMLSFPFYPSYTSTESHAMHNRLLVARLAATMTVVGVLLHAGSAYGSPAAILADTTNDSSLGKALWVETPEVTLPPVGVPANYNRHLGRHPQPPSGVHVPAPKDRPVIIEEEGHADFTHQDNMPKKGSIRSAVAPGYQYTAPVLQGVVSALDPNKQSPLNTNAALAFSSTASPYKPNGKLFDMSAIKTPLPTNKWWLNLVIEQGIDPIHPYPYVVKCLANASTVGFPKFQATATAMTSNMVADWQIGDSTGALTQRLVTAYDALGVQVAWTGSNSNTKMAARFYKGLPFITYEMTNMAPVLSTIHAILKVEQLGLTVNSYGANSAGNATKLAKEMADHPSLTQVTLNDGSQWLLVTKPTIQWKQTGNSQLTPATSTTPFTGILQMAHLGDNPSSNVNVLQAYAGTYPTEGSVTYAKILNKQGVGRSADIVYFYKTNTDGGGDTSMIYSTRSVPTSMQLLTFMLPHHVDLLTNSSILSPGLSGYRSTKGPLTAVAGNIITYSQPLDGTQSFEGQHAMTASDKESVQKQLYLDVAASINITAPDPYFFGKGIAKIARLYQIAQELGDTQSASTLKDKLIGYMKPWLVTRTNSDPLVYDTTWGGVVSTAGLADPSADFGQGRYNDHHFHYGYHLYAGAVLAKYDINAFAPLREPLSQLLRDYANPSYADSQFPFMRHFDPYDGHSWAAGLFTFADGRNQESTGEAINAYYSAYLYALALGLQDTADFYEIVLNMEATSGRRYWHPTLAQAKAQYIAPFTHNAVGILWASKVDYATFFGANPEFIYGIQMIPFTPATRLLLAADWVKEAWCPDGTSCSGGMKPAAESANNDGWAQFLYTALSVVDRKTALANVVKCNPDDGNTLTNVLHWIATSGQQQVG</sequence>
<reference evidence="11" key="1">
    <citation type="submission" date="2022-07" db="EMBL/GenBank/DDBJ databases">
        <title>Phylogenomic reconstructions and comparative analyses of Kickxellomycotina fungi.</title>
        <authorList>
            <person name="Reynolds N.K."/>
            <person name="Stajich J.E."/>
            <person name="Barry K."/>
            <person name="Grigoriev I.V."/>
            <person name="Crous P."/>
            <person name="Smith M.E."/>
        </authorList>
    </citation>
    <scope>NUCLEOTIDE SEQUENCE</scope>
    <source>
        <strain evidence="11">RSA 476</strain>
    </source>
</reference>
<gene>
    <name evidence="11" type="ORF">GGH94_003110</name>
</gene>
<protein>
    <recommendedName>
        <fullName evidence="3">glucan endo-1,3-beta-D-glucosidase</fullName>
        <ecNumber evidence="3">3.2.1.39</ecNumber>
    </recommendedName>
</protein>
<evidence type="ECO:0000259" key="9">
    <source>
        <dbReference type="Pfam" id="PF03639"/>
    </source>
</evidence>
<proteinExistence type="inferred from homology"/>
<feature type="domain" description="Glycosyl hydrolase family 81 C-terminal" evidence="10">
    <location>
        <begin position="546"/>
        <end position="874"/>
    </location>
</feature>
<evidence type="ECO:0000256" key="4">
    <source>
        <dbReference type="ARBA" id="ARBA00022801"/>
    </source>
</evidence>
<evidence type="ECO:0000256" key="6">
    <source>
        <dbReference type="ARBA" id="ARBA00023295"/>
    </source>
</evidence>
<comment type="catalytic activity">
    <reaction evidence="1">
        <text>Hydrolysis of (1-&gt;3)-beta-D-glucosidic linkages in (1-&gt;3)-beta-D-glucans.</text>
        <dbReference type="EC" id="3.2.1.39"/>
    </reaction>
</comment>
<dbReference type="GO" id="GO:0052861">
    <property type="term" value="F:endo-1,3(4)-beta-glucanase activity"/>
    <property type="evidence" value="ECO:0007669"/>
    <property type="project" value="InterPro"/>
</dbReference>
<dbReference type="GO" id="GO:0000272">
    <property type="term" value="P:polysaccharide catabolic process"/>
    <property type="evidence" value="ECO:0007669"/>
    <property type="project" value="UniProtKB-KW"/>
</dbReference>
<keyword evidence="7" id="KW-0961">Cell wall biogenesis/degradation</keyword>
<evidence type="ECO:0000256" key="2">
    <source>
        <dbReference type="ARBA" id="ARBA00010730"/>
    </source>
</evidence>
<comment type="caution">
    <text evidence="11">The sequence shown here is derived from an EMBL/GenBank/DDBJ whole genome shotgun (WGS) entry which is preliminary data.</text>
</comment>
<keyword evidence="4" id="KW-0378">Hydrolase</keyword>
<dbReference type="Gene3D" id="1.20.5.420">
    <property type="entry name" value="Immunoglobulin FC, subunit C"/>
    <property type="match status" value="1"/>
</dbReference>
<name>A0A9W8IRQ9_9FUNG</name>
<dbReference type="InterPro" id="IPR040451">
    <property type="entry name" value="GH81_N"/>
</dbReference>
<dbReference type="EMBL" id="JANBUY010000097">
    <property type="protein sequence ID" value="KAJ2864162.1"/>
    <property type="molecule type" value="Genomic_DNA"/>
</dbReference>
<dbReference type="Pfam" id="PF17652">
    <property type="entry name" value="Glyco_hydro81C"/>
    <property type="match status" value="1"/>
</dbReference>
<organism evidence="11 12">
    <name type="scientific">Coemansia aciculifera</name>
    <dbReference type="NCBI Taxonomy" id="417176"/>
    <lineage>
        <taxon>Eukaryota</taxon>
        <taxon>Fungi</taxon>
        <taxon>Fungi incertae sedis</taxon>
        <taxon>Zoopagomycota</taxon>
        <taxon>Kickxellomycotina</taxon>
        <taxon>Kickxellomycetes</taxon>
        <taxon>Kickxellales</taxon>
        <taxon>Kickxellaceae</taxon>
        <taxon>Coemansia</taxon>
    </lineage>
</organism>
<dbReference type="InterPro" id="IPR005200">
    <property type="entry name" value="Endo-beta-glucanase"/>
</dbReference>
<evidence type="ECO:0000256" key="7">
    <source>
        <dbReference type="ARBA" id="ARBA00023316"/>
    </source>
</evidence>
<keyword evidence="5" id="KW-0119">Carbohydrate metabolism</keyword>
<evidence type="ECO:0000313" key="12">
    <source>
        <dbReference type="Proteomes" id="UP001140074"/>
    </source>
</evidence>
<evidence type="ECO:0000313" key="11">
    <source>
        <dbReference type="EMBL" id="KAJ2864162.1"/>
    </source>
</evidence>
<evidence type="ECO:0000256" key="8">
    <source>
        <dbReference type="ARBA" id="ARBA00023326"/>
    </source>
</evidence>
<dbReference type="Proteomes" id="UP001140074">
    <property type="component" value="Unassembled WGS sequence"/>
</dbReference>
<evidence type="ECO:0000256" key="3">
    <source>
        <dbReference type="ARBA" id="ARBA00012780"/>
    </source>
</evidence>
<dbReference type="PANTHER" id="PTHR31983:SF0">
    <property type="entry name" value="GLUCAN ENDO-1,3-BETA-D-GLUCOSIDASE 2"/>
    <property type="match status" value="1"/>
</dbReference>
<feature type="domain" description="Glycosyl hydrolase family 81 N-terminal" evidence="9">
    <location>
        <begin position="206"/>
        <end position="525"/>
    </location>
</feature>
<keyword evidence="6" id="KW-0326">Glycosidase</keyword>
<dbReference type="EC" id="3.2.1.39" evidence="3"/>
<evidence type="ECO:0000256" key="1">
    <source>
        <dbReference type="ARBA" id="ARBA00000382"/>
    </source>
</evidence>
<dbReference type="PANTHER" id="PTHR31983">
    <property type="entry name" value="ENDO-1,3(4)-BETA-GLUCANASE 1"/>
    <property type="match status" value="1"/>
</dbReference>
<keyword evidence="8" id="KW-0624">Polysaccharide degradation</keyword>
<dbReference type="GO" id="GO:0042973">
    <property type="term" value="F:glucan endo-1,3-beta-D-glucosidase activity"/>
    <property type="evidence" value="ECO:0007669"/>
    <property type="project" value="UniProtKB-EC"/>
</dbReference>
<evidence type="ECO:0000259" key="10">
    <source>
        <dbReference type="Pfam" id="PF17652"/>
    </source>
</evidence>
<dbReference type="Gene3D" id="2.70.98.30">
    <property type="entry name" value="Golgi alpha-mannosidase II, domain 4"/>
    <property type="match status" value="1"/>
</dbReference>
<dbReference type="PROSITE" id="PS52008">
    <property type="entry name" value="GH81"/>
    <property type="match status" value="1"/>
</dbReference>
<keyword evidence="12" id="KW-1185">Reference proteome</keyword>
<dbReference type="AlphaFoldDB" id="A0A9W8IRQ9"/>
<dbReference type="InterPro" id="IPR040720">
    <property type="entry name" value="GH81_C"/>
</dbReference>
<dbReference type="Pfam" id="PF03639">
    <property type="entry name" value="Glyco_hydro_81"/>
    <property type="match status" value="1"/>
</dbReference>
<evidence type="ECO:0000256" key="5">
    <source>
        <dbReference type="ARBA" id="ARBA00023277"/>
    </source>
</evidence>
<accession>A0A9W8IRQ9</accession>
<dbReference type="GO" id="GO:0071555">
    <property type="term" value="P:cell wall organization"/>
    <property type="evidence" value="ECO:0007669"/>
    <property type="project" value="UniProtKB-KW"/>
</dbReference>
<comment type="similarity">
    <text evidence="2">Belongs to the glycosyl hydrolase 81 family.</text>
</comment>